<dbReference type="EMBL" id="CAJNOJ010000002">
    <property type="protein sequence ID" value="CAF0728778.1"/>
    <property type="molecule type" value="Genomic_DNA"/>
</dbReference>
<dbReference type="Proteomes" id="UP000663852">
    <property type="component" value="Unassembled WGS sequence"/>
</dbReference>
<evidence type="ECO:0000313" key="2">
    <source>
        <dbReference type="EMBL" id="CAF0728778.1"/>
    </source>
</evidence>
<gene>
    <name evidence="2" type="ORF">EDS130_LOCUS938</name>
</gene>
<dbReference type="OrthoDB" id="10034900at2759"/>
<keyword evidence="1" id="KW-0812">Transmembrane</keyword>
<accession>A0A813MXN8</accession>
<dbReference type="AlphaFoldDB" id="A0A813MXN8"/>
<reference evidence="2" key="1">
    <citation type="submission" date="2021-02" db="EMBL/GenBank/DDBJ databases">
        <authorList>
            <person name="Nowell W R."/>
        </authorList>
    </citation>
    <scope>NUCLEOTIDE SEQUENCE</scope>
</reference>
<comment type="caution">
    <text evidence="2">The sequence shown here is derived from an EMBL/GenBank/DDBJ whole genome shotgun (WGS) entry which is preliminary data.</text>
</comment>
<name>A0A813MXN8_ADIRI</name>
<proteinExistence type="predicted"/>
<keyword evidence="1" id="KW-1133">Transmembrane helix</keyword>
<evidence type="ECO:0000313" key="3">
    <source>
        <dbReference type="Proteomes" id="UP000663852"/>
    </source>
</evidence>
<sequence>MARYYYDRNVHRFRHNRKRYPHDGNDDDNRLFLDTSTRRHFESTGMIVGIEERSFKLTDWFSIVFMLLAAVICLIASIVLCRQQIDHRYHAYSRTKRREITDQNRNNNQTSLNIVDVAECIDKDIDFVEGLQILLARGSLILNEIDAQLLNSMTTFDRLQYFQKLTNYVKS</sequence>
<feature type="transmembrane region" description="Helical" evidence="1">
    <location>
        <begin position="60"/>
        <end position="81"/>
    </location>
</feature>
<keyword evidence="1" id="KW-0472">Membrane</keyword>
<evidence type="ECO:0000256" key="1">
    <source>
        <dbReference type="SAM" id="Phobius"/>
    </source>
</evidence>
<organism evidence="2 3">
    <name type="scientific">Adineta ricciae</name>
    <name type="common">Rotifer</name>
    <dbReference type="NCBI Taxonomy" id="249248"/>
    <lineage>
        <taxon>Eukaryota</taxon>
        <taxon>Metazoa</taxon>
        <taxon>Spiralia</taxon>
        <taxon>Gnathifera</taxon>
        <taxon>Rotifera</taxon>
        <taxon>Eurotatoria</taxon>
        <taxon>Bdelloidea</taxon>
        <taxon>Adinetida</taxon>
        <taxon>Adinetidae</taxon>
        <taxon>Adineta</taxon>
    </lineage>
</organism>
<protein>
    <submittedName>
        <fullName evidence="2">Uncharacterized protein</fullName>
    </submittedName>
</protein>